<dbReference type="RefSeq" id="WP_138245950.1">
    <property type="nucleotide sequence ID" value="NZ_CP040330.1"/>
</dbReference>
<evidence type="ECO:0000256" key="1">
    <source>
        <dbReference type="SAM" id="MobiDB-lite"/>
    </source>
</evidence>
<reference evidence="4" key="1">
    <citation type="submission" date="2019-05" db="EMBL/GenBank/DDBJ databases">
        <title>Genome sequence and methylation pattern of the halophilic Archaeon Natrinema versiforme BOL5-4.</title>
        <authorList>
            <person name="DasSarma P."/>
            <person name="Anton B.P."/>
            <person name="DasSarma S.L."/>
            <person name="Martinez F.L."/>
            <person name="Guzman D."/>
            <person name="Roberts R.J."/>
            <person name="DasSarma S."/>
        </authorList>
    </citation>
    <scope>NUCLEOTIDE SEQUENCE [LARGE SCALE GENOMIC DNA]</scope>
    <source>
        <strain evidence="4">BOL5-4</strain>
    </source>
</reference>
<gene>
    <name evidence="3" type="ORF">FEJ81_14480</name>
</gene>
<evidence type="ECO:0000313" key="4">
    <source>
        <dbReference type="Proteomes" id="UP000302218"/>
    </source>
</evidence>
<dbReference type="AlphaFoldDB" id="A0A4P8WJM1"/>
<dbReference type="Pfam" id="PF25929">
    <property type="entry name" value="DUF7974"/>
    <property type="match status" value="1"/>
</dbReference>
<dbReference type="EMBL" id="CP040330">
    <property type="protein sequence ID" value="QCS43494.1"/>
    <property type="molecule type" value="Genomic_DNA"/>
</dbReference>
<accession>A0A4P8WJM1</accession>
<dbReference type="KEGG" id="nvr:FEJ81_14480"/>
<organism evidence="3 4">
    <name type="scientific">Natrinema versiforme</name>
    <dbReference type="NCBI Taxonomy" id="88724"/>
    <lineage>
        <taxon>Archaea</taxon>
        <taxon>Methanobacteriati</taxon>
        <taxon>Methanobacteriota</taxon>
        <taxon>Stenosarchaea group</taxon>
        <taxon>Halobacteria</taxon>
        <taxon>Halobacteriales</taxon>
        <taxon>Natrialbaceae</taxon>
        <taxon>Natrinema</taxon>
    </lineage>
</organism>
<dbReference type="Proteomes" id="UP000302218">
    <property type="component" value="Chromosome"/>
</dbReference>
<feature type="compositionally biased region" description="Basic and acidic residues" evidence="1">
    <location>
        <begin position="1"/>
        <end position="12"/>
    </location>
</feature>
<evidence type="ECO:0000259" key="2">
    <source>
        <dbReference type="Pfam" id="PF25929"/>
    </source>
</evidence>
<dbReference type="InterPro" id="IPR058280">
    <property type="entry name" value="DUF7974"/>
</dbReference>
<proteinExistence type="predicted"/>
<dbReference type="GeneID" id="40266503"/>
<protein>
    <recommendedName>
        <fullName evidence="2">DUF7974 domain-containing protein</fullName>
    </recommendedName>
</protein>
<evidence type="ECO:0000313" key="3">
    <source>
        <dbReference type="EMBL" id="QCS43494.1"/>
    </source>
</evidence>
<sequence length="176" mass="20704">MRRIYDSRALERADDDPFTPEREGDDARGPRTIDWTAFSHAFTPLALRHRGLSVAVSTDKRRYERGDPVEITVEFRNRLPFPIRIRTESPNRWYWAVDGLRNASRIPRAVPDRPAAFSFARSERQRFRREWPQRIRVADDEWEPVDPGRYTIDVGITRPDADDRGLVDRTEIEIVD</sequence>
<dbReference type="OrthoDB" id="196304at2157"/>
<feature type="compositionally biased region" description="Basic and acidic residues" evidence="1">
    <location>
        <begin position="19"/>
        <end position="30"/>
    </location>
</feature>
<feature type="domain" description="DUF7974" evidence="2">
    <location>
        <begin position="40"/>
        <end position="175"/>
    </location>
</feature>
<feature type="region of interest" description="Disordered" evidence="1">
    <location>
        <begin position="1"/>
        <end position="30"/>
    </location>
</feature>
<name>A0A4P8WJM1_9EURY</name>